<dbReference type="Proteomes" id="UP000017836">
    <property type="component" value="Unassembled WGS sequence"/>
</dbReference>
<keyword evidence="2" id="KW-0472">Membrane</keyword>
<dbReference type="AlphaFoldDB" id="W1NM80"/>
<gene>
    <name evidence="3" type="ORF">AMTR_s00001p00271830</name>
</gene>
<dbReference type="STRING" id="13333.W1NM80"/>
<keyword evidence="4" id="KW-1185">Reference proteome</keyword>
<evidence type="ECO:0000256" key="1">
    <source>
        <dbReference type="SAM" id="MobiDB-lite"/>
    </source>
</evidence>
<protein>
    <submittedName>
        <fullName evidence="3">Uncharacterized protein</fullName>
    </submittedName>
</protein>
<organism evidence="3 4">
    <name type="scientific">Amborella trichopoda</name>
    <dbReference type="NCBI Taxonomy" id="13333"/>
    <lineage>
        <taxon>Eukaryota</taxon>
        <taxon>Viridiplantae</taxon>
        <taxon>Streptophyta</taxon>
        <taxon>Embryophyta</taxon>
        <taxon>Tracheophyta</taxon>
        <taxon>Spermatophyta</taxon>
        <taxon>Magnoliopsida</taxon>
        <taxon>Amborellales</taxon>
        <taxon>Amborellaceae</taxon>
        <taxon>Amborella</taxon>
    </lineage>
</organism>
<feature type="transmembrane region" description="Helical" evidence="2">
    <location>
        <begin position="7"/>
        <end position="31"/>
    </location>
</feature>
<dbReference type="HOGENOM" id="CLU_1429825_0_0_1"/>
<dbReference type="PANTHER" id="PTHR34054:SF2">
    <property type="entry name" value="EXPRESSED PROTEIN"/>
    <property type="match status" value="1"/>
</dbReference>
<dbReference type="PANTHER" id="PTHR34054">
    <property type="entry name" value="EXPRESSED PROTEIN"/>
    <property type="match status" value="1"/>
</dbReference>
<keyword evidence="2" id="KW-1133">Transmembrane helix</keyword>
<keyword evidence="2" id="KW-0812">Transmembrane</keyword>
<dbReference type="InterPro" id="IPR045884">
    <property type="entry name" value="At5g59350-like"/>
</dbReference>
<dbReference type="EMBL" id="KI397142">
    <property type="protein sequence ID" value="ERM96621.1"/>
    <property type="molecule type" value="Genomic_DNA"/>
</dbReference>
<dbReference type="Gramene" id="ERM96621">
    <property type="protein sequence ID" value="ERM96621"/>
    <property type="gene ID" value="AMTR_s00001p00271830"/>
</dbReference>
<evidence type="ECO:0000256" key="2">
    <source>
        <dbReference type="SAM" id="Phobius"/>
    </source>
</evidence>
<proteinExistence type="predicted"/>
<name>W1NM80_AMBTC</name>
<accession>W1NM80</accession>
<evidence type="ECO:0000313" key="4">
    <source>
        <dbReference type="Proteomes" id="UP000017836"/>
    </source>
</evidence>
<evidence type="ECO:0000313" key="3">
    <source>
        <dbReference type="EMBL" id="ERM96621.1"/>
    </source>
</evidence>
<sequence>MSSMSKLGLSLTIVSILIFLALIVEFFYLLYQYRNTNKNTTLSLNEACTPNNNNDPEPIVAGRLREQLSDSGQKHFLATEVDFSLPAPPRFLFTIKEESESEEGGRGGKSRKSSLSFGCLNYISGEDESPSSSTFTATPYMTPCSSPQFPTPAFPLCSSPQFSTPPATPENLPQDLRITRVGWPEMFGRR</sequence>
<reference evidence="4" key="1">
    <citation type="journal article" date="2013" name="Science">
        <title>The Amborella genome and the evolution of flowering plants.</title>
        <authorList>
            <consortium name="Amborella Genome Project"/>
        </authorList>
    </citation>
    <scope>NUCLEOTIDE SEQUENCE [LARGE SCALE GENOMIC DNA]</scope>
</reference>
<feature type="region of interest" description="Disordered" evidence="1">
    <location>
        <begin position="155"/>
        <end position="174"/>
    </location>
</feature>